<keyword evidence="7" id="KW-0408">Iron</keyword>
<evidence type="ECO:0000313" key="10">
    <source>
        <dbReference type="Proteomes" id="UP000030151"/>
    </source>
</evidence>
<comment type="cofactor">
    <cofactor evidence="1">
        <name>Fe cation</name>
        <dbReference type="ChEBI" id="CHEBI:24875"/>
    </cofactor>
</comment>
<evidence type="ECO:0000256" key="5">
    <source>
        <dbReference type="ARBA" id="ARBA00022964"/>
    </source>
</evidence>
<reference evidence="9 10" key="1">
    <citation type="submission" date="2014-02" db="EMBL/GenBank/DDBJ databases">
        <title>The genome sequence of the entomopathogenic fungus Metarhizium robertsii ARSEF 2575.</title>
        <authorList>
            <person name="Giuliano Garisto Donzelli B."/>
            <person name="Roe B.A."/>
            <person name="Macmil S.L."/>
            <person name="Krasnoff S.B."/>
            <person name="Gibson D.M."/>
        </authorList>
    </citation>
    <scope>NUCLEOTIDE SEQUENCE [LARGE SCALE GENOMIC DNA]</scope>
    <source>
        <strain evidence="9 10">ARSEF 2575</strain>
    </source>
</reference>
<name>A0A014MZW9_9HYPO</name>
<keyword evidence="5 9" id="KW-0223">Dioxygenase</keyword>
<evidence type="ECO:0000256" key="4">
    <source>
        <dbReference type="ARBA" id="ARBA00022723"/>
    </source>
</evidence>
<dbReference type="AlphaFoldDB" id="A0A014MZW9"/>
<comment type="caution">
    <text evidence="9">The sequence shown here is derived from an EMBL/GenBank/DDBJ whole genome shotgun (WGS) entry which is preliminary data.</text>
</comment>
<dbReference type="EMBL" id="JELW01000031">
    <property type="protein sequence ID" value="EXU97983.1"/>
    <property type="molecule type" value="Genomic_DNA"/>
</dbReference>
<dbReference type="Proteomes" id="UP000030151">
    <property type="component" value="Unassembled WGS sequence"/>
</dbReference>
<evidence type="ECO:0000313" key="9">
    <source>
        <dbReference type="EMBL" id="EXU97983.1"/>
    </source>
</evidence>
<organism evidence="9 10">
    <name type="scientific">Metarhizium robertsii</name>
    <dbReference type="NCBI Taxonomy" id="568076"/>
    <lineage>
        <taxon>Eukaryota</taxon>
        <taxon>Fungi</taxon>
        <taxon>Dikarya</taxon>
        <taxon>Ascomycota</taxon>
        <taxon>Pezizomycotina</taxon>
        <taxon>Sordariomycetes</taxon>
        <taxon>Hypocreomycetidae</taxon>
        <taxon>Hypocreales</taxon>
        <taxon>Clavicipitaceae</taxon>
        <taxon>Metarhizium</taxon>
    </lineage>
</organism>
<dbReference type="SUPFAM" id="SSF51197">
    <property type="entry name" value="Clavaminate synthase-like"/>
    <property type="match status" value="1"/>
</dbReference>
<evidence type="ECO:0000256" key="3">
    <source>
        <dbReference type="ARBA" id="ARBA00011738"/>
    </source>
</evidence>
<proteinExistence type="inferred from homology"/>
<feature type="compositionally biased region" description="Basic and acidic residues" evidence="8">
    <location>
        <begin position="13"/>
        <end position="23"/>
    </location>
</feature>
<evidence type="ECO:0000256" key="7">
    <source>
        <dbReference type="ARBA" id="ARBA00023004"/>
    </source>
</evidence>
<evidence type="ECO:0000256" key="8">
    <source>
        <dbReference type="SAM" id="MobiDB-lite"/>
    </source>
</evidence>
<keyword evidence="6" id="KW-0560">Oxidoreductase</keyword>
<dbReference type="Gene3D" id="2.60.120.620">
    <property type="entry name" value="q2cbj1_9rhob like domain"/>
    <property type="match status" value="1"/>
</dbReference>
<dbReference type="HOGENOM" id="CLU_047725_0_0_1"/>
<comment type="similarity">
    <text evidence="2">Belongs to the PhyH family.</text>
</comment>
<evidence type="ECO:0000256" key="6">
    <source>
        <dbReference type="ARBA" id="ARBA00023002"/>
    </source>
</evidence>
<dbReference type="OrthoDB" id="445007at2759"/>
<feature type="compositionally biased region" description="Polar residues" evidence="8">
    <location>
        <begin position="1"/>
        <end position="11"/>
    </location>
</feature>
<accession>A0A014MZW9</accession>
<dbReference type="InterPro" id="IPR008775">
    <property type="entry name" value="Phytyl_CoA_dOase-like"/>
</dbReference>
<dbReference type="GO" id="GO:0051213">
    <property type="term" value="F:dioxygenase activity"/>
    <property type="evidence" value="ECO:0007669"/>
    <property type="project" value="UniProtKB-KW"/>
</dbReference>
<keyword evidence="4" id="KW-0479">Metal-binding</keyword>
<evidence type="ECO:0000256" key="2">
    <source>
        <dbReference type="ARBA" id="ARBA00005830"/>
    </source>
</evidence>
<protein>
    <submittedName>
        <fullName evidence="9">Phytanoyl-CoA dioxygenase</fullName>
    </submittedName>
</protein>
<comment type="subunit">
    <text evidence="3">Homodimer.</text>
</comment>
<dbReference type="SMR" id="A0A014MZW9"/>
<dbReference type="Pfam" id="PF05721">
    <property type="entry name" value="PhyH"/>
    <property type="match status" value="1"/>
</dbReference>
<dbReference type="PANTHER" id="PTHR20883:SF45">
    <property type="entry name" value="PHYTANOYL-COA DIOXYGENASE FAMILY PROTEIN"/>
    <property type="match status" value="1"/>
</dbReference>
<gene>
    <name evidence="9" type="ORF">X797_008982</name>
</gene>
<evidence type="ECO:0000256" key="1">
    <source>
        <dbReference type="ARBA" id="ARBA00001962"/>
    </source>
</evidence>
<dbReference type="PANTHER" id="PTHR20883">
    <property type="entry name" value="PHYTANOYL-COA DIOXYGENASE DOMAIN CONTAINING 1"/>
    <property type="match status" value="1"/>
</dbReference>
<feature type="region of interest" description="Disordered" evidence="8">
    <location>
        <begin position="1"/>
        <end position="31"/>
    </location>
</feature>
<dbReference type="GO" id="GO:0046872">
    <property type="term" value="F:metal ion binding"/>
    <property type="evidence" value="ECO:0007669"/>
    <property type="project" value="UniProtKB-KW"/>
</dbReference>
<sequence length="331" mass="37049">MINSDAQSAQKQVEVEKPDEKYSAPRLLPPIPDSYQPAKAITKIPATSSLEDILAILERDGGVILTDFVSLQELDKIDEELEPYTKSSIADDDSYNNFIGKKTLVIPGLVGKSDTIANILDTNETIDKLLKVILEERYPAVFEQHTEELVVDPLLSICMGFHVGHGSPRQALHRDDMIFSSKHRPDMKINEVDGFSCFLAGTRITRENGGTMVILGSHKWEHDRRGRPDEVSFLEMERGSAFIFLSTLAHGAGYNTIPGEVRKITNLVFCRGTLRTEENQFLCVPRSKVLKMSPKMQTLLGFKKPAGSWLGMVENEDPAKDLEAIYEKMLK</sequence>
<dbReference type="eggNOG" id="ENOG502T6WW">
    <property type="taxonomic scope" value="Eukaryota"/>
</dbReference>